<evidence type="ECO:0000259" key="4">
    <source>
        <dbReference type="SMART" id="SM00822"/>
    </source>
</evidence>
<dbReference type="PRINTS" id="PR00081">
    <property type="entry name" value="GDHRDH"/>
</dbReference>
<dbReference type="NCBIfam" id="NF005559">
    <property type="entry name" value="PRK07231.1"/>
    <property type="match status" value="1"/>
</dbReference>
<comment type="caution">
    <text evidence="5">The sequence shown here is derived from an EMBL/GenBank/DDBJ whole genome shotgun (WGS) entry which is preliminary data.</text>
</comment>
<proteinExistence type="inferred from homology"/>
<dbReference type="SMART" id="SM00822">
    <property type="entry name" value="PKS_KR"/>
    <property type="match status" value="1"/>
</dbReference>
<feature type="domain" description="Ketoreductase" evidence="4">
    <location>
        <begin position="4"/>
        <end position="189"/>
    </location>
</feature>
<evidence type="ECO:0000256" key="1">
    <source>
        <dbReference type="ARBA" id="ARBA00006484"/>
    </source>
</evidence>
<dbReference type="Proteomes" id="UP000324104">
    <property type="component" value="Unassembled WGS sequence"/>
</dbReference>
<dbReference type="InterPro" id="IPR036291">
    <property type="entry name" value="NAD(P)-bd_dom_sf"/>
</dbReference>
<keyword evidence="6" id="KW-1185">Reference proteome</keyword>
<dbReference type="InterPro" id="IPR020904">
    <property type="entry name" value="Sc_DH/Rdtase_CS"/>
</dbReference>
<comment type="similarity">
    <text evidence="1 3">Belongs to the short-chain dehydrogenases/reductases (SDR) family.</text>
</comment>
<evidence type="ECO:0000256" key="2">
    <source>
        <dbReference type="ARBA" id="ARBA00023002"/>
    </source>
</evidence>
<dbReference type="RefSeq" id="WP_149082812.1">
    <property type="nucleotide sequence ID" value="NZ_VTAW01000033.1"/>
</dbReference>
<dbReference type="GO" id="GO:0016616">
    <property type="term" value="F:oxidoreductase activity, acting on the CH-OH group of donors, NAD or NADP as acceptor"/>
    <property type="evidence" value="ECO:0007669"/>
    <property type="project" value="TreeGrafter"/>
</dbReference>
<dbReference type="InterPro" id="IPR057326">
    <property type="entry name" value="KR_dom"/>
</dbReference>
<dbReference type="PANTHER" id="PTHR42760:SF133">
    <property type="entry name" value="3-OXOACYL-[ACYL-CARRIER-PROTEIN] REDUCTASE"/>
    <property type="match status" value="1"/>
</dbReference>
<dbReference type="GO" id="GO:0048038">
    <property type="term" value="F:quinone binding"/>
    <property type="evidence" value="ECO:0007669"/>
    <property type="project" value="TreeGrafter"/>
</dbReference>
<protein>
    <submittedName>
        <fullName evidence="5">3-oxoacyl-ACP reductase FabG</fullName>
    </submittedName>
</protein>
<dbReference type="InterPro" id="IPR002347">
    <property type="entry name" value="SDR_fam"/>
</dbReference>
<dbReference type="PROSITE" id="PS00061">
    <property type="entry name" value="ADH_SHORT"/>
    <property type="match status" value="1"/>
</dbReference>
<sequence length="254" mass="27067">MDGKTAIVTGSSSGIGKAVAKRLADDGANVVVNSRSRERAKAAAEDIGGDGRTVVPIEADITEYDEVEALLEQTTDEFERVDVLVNNAGMTIIDDAETFDPEEWSRVIDVNLNGTFYCSQAAGTRMIEQGDGGQIISISSLLSRQGLAKRTPYAAAKGGINSLTRCLAVEWADEGIHVNALAPGFIKTDITEQTQESAGYTDDDIRDRTPLGRYGTLEEMANCVSFLAAGDHFITGEVLQADGGWLANSWGPTS</sequence>
<evidence type="ECO:0000313" key="5">
    <source>
        <dbReference type="EMBL" id="TYT60676.1"/>
    </source>
</evidence>
<name>A0A5D5AFY3_9EURY</name>
<organism evidence="5 6">
    <name type="scientific">Natrialba swarupiae</name>
    <dbReference type="NCBI Taxonomy" id="2448032"/>
    <lineage>
        <taxon>Archaea</taxon>
        <taxon>Methanobacteriati</taxon>
        <taxon>Methanobacteriota</taxon>
        <taxon>Stenosarchaea group</taxon>
        <taxon>Halobacteria</taxon>
        <taxon>Halobacteriales</taxon>
        <taxon>Natrialbaceae</taxon>
        <taxon>Natrialba</taxon>
    </lineage>
</organism>
<dbReference type="EMBL" id="VTAW01000033">
    <property type="protein sequence ID" value="TYT60676.1"/>
    <property type="molecule type" value="Genomic_DNA"/>
</dbReference>
<dbReference type="AlphaFoldDB" id="A0A5D5AFY3"/>
<evidence type="ECO:0000256" key="3">
    <source>
        <dbReference type="RuleBase" id="RU000363"/>
    </source>
</evidence>
<dbReference type="PRINTS" id="PR00080">
    <property type="entry name" value="SDRFAMILY"/>
</dbReference>
<dbReference type="PANTHER" id="PTHR42760">
    <property type="entry name" value="SHORT-CHAIN DEHYDROGENASES/REDUCTASES FAMILY MEMBER"/>
    <property type="match status" value="1"/>
</dbReference>
<dbReference type="SUPFAM" id="SSF51735">
    <property type="entry name" value="NAD(P)-binding Rossmann-fold domains"/>
    <property type="match status" value="1"/>
</dbReference>
<gene>
    <name evidence="5" type="ORF">FYC77_17625</name>
</gene>
<accession>A0A5D5AFY3</accession>
<dbReference type="Pfam" id="PF00106">
    <property type="entry name" value="adh_short"/>
    <property type="match status" value="1"/>
</dbReference>
<evidence type="ECO:0000313" key="6">
    <source>
        <dbReference type="Proteomes" id="UP000324104"/>
    </source>
</evidence>
<reference evidence="5 6" key="1">
    <citation type="submission" date="2019-08" db="EMBL/GenBank/DDBJ databases">
        <title>Archaea genome.</title>
        <authorList>
            <person name="Kajale S."/>
            <person name="Shouche Y."/>
            <person name="Deshpande N."/>
            <person name="Sharma A."/>
        </authorList>
    </citation>
    <scope>NUCLEOTIDE SEQUENCE [LARGE SCALE GENOMIC DNA]</scope>
    <source>
        <strain evidence="5 6">ESP3B_9</strain>
    </source>
</reference>
<dbReference type="GO" id="GO:0006633">
    <property type="term" value="P:fatty acid biosynthetic process"/>
    <property type="evidence" value="ECO:0007669"/>
    <property type="project" value="TreeGrafter"/>
</dbReference>
<dbReference type="FunFam" id="3.40.50.720:FF:000084">
    <property type="entry name" value="Short-chain dehydrogenase reductase"/>
    <property type="match status" value="1"/>
</dbReference>
<dbReference type="Gene3D" id="3.40.50.720">
    <property type="entry name" value="NAD(P)-binding Rossmann-like Domain"/>
    <property type="match status" value="1"/>
</dbReference>
<keyword evidence="2" id="KW-0560">Oxidoreductase</keyword>